<accession>A0A060IHW9</accession>
<dbReference type="NCBIfam" id="TIGR03353">
    <property type="entry name" value="VI_chp_4"/>
    <property type="match status" value="1"/>
</dbReference>
<dbReference type="InterPro" id="IPR010263">
    <property type="entry name" value="T6SS_TssK"/>
</dbReference>
<evidence type="ECO:0000313" key="2">
    <source>
        <dbReference type="Proteomes" id="UP000027180"/>
    </source>
</evidence>
<dbReference type="EMBL" id="CP006990">
    <property type="protein sequence ID" value="AIC31181.1"/>
    <property type="molecule type" value="Genomic_DNA"/>
</dbReference>
<protein>
    <submittedName>
        <fullName evidence="1">Type VI secretion system-associated protein</fullName>
    </submittedName>
</protein>
<dbReference type="OrthoDB" id="9775333at2"/>
<evidence type="ECO:0000313" key="1">
    <source>
        <dbReference type="EMBL" id="AIC31181.1"/>
    </source>
</evidence>
<dbReference type="RefSeq" id="WP_040142279.1">
    <property type="nucleotide sequence ID" value="NZ_CP006990.1"/>
</dbReference>
<geneLocation type="plasmid" evidence="1 2">
    <name>pRetIE4771d</name>
</geneLocation>
<dbReference type="HOGENOM" id="CLU_031690_3_0_5"/>
<dbReference type="PANTHER" id="PTHR35566">
    <property type="entry name" value="BLR3599 PROTEIN"/>
    <property type="match status" value="1"/>
</dbReference>
<name>A0A060IHW9_RHIET</name>
<reference evidence="1 2" key="1">
    <citation type="submission" date="2013-12" db="EMBL/GenBank/DDBJ databases">
        <title>Complete genome sequence of Rhizobium etli bv. mimosae IE4771.</title>
        <authorList>
            <person name="Bustos P."/>
            <person name="Santamaria R.I."/>
            <person name="Lozano L."/>
            <person name="Ormeno-Orrillo E."/>
            <person name="Rogel M.A."/>
            <person name="Romero D."/>
            <person name="Cevallos M.A."/>
            <person name="Martinez-Romero E."/>
            <person name="Gonzalez V."/>
        </authorList>
    </citation>
    <scope>NUCLEOTIDE SEQUENCE [LARGE SCALE GENOMIC DNA]</scope>
    <source>
        <strain evidence="1 2">IE4771</strain>
        <plasmid evidence="2">Plasmid pRetIE4771d</plasmid>
    </source>
</reference>
<dbReference type="Proteomes" id="UP000027180">
    <property type="component" value="Plasmid pRetIE4771d"/>
</dbReference>
<dbReference type="Pfam" id="PF05936">
    <property type="entry name" value="T6SS_VasE"/>
    <property type="match status" value="1"/>
</dbReference>
<dbReference type="KEGG" id="rei:IE4771_PD00627"/>
<organism evidence="1 2">
    <name type="scientific">Rhizobium etli bv. mimosae str. IE4771</name>
    <dbReference type="NCBI Taxonomy" id="1432050"/>
    <lineage>
        <taxon>Bacteria</taxon>
        <taxon>Pseudomonadati</taxon>
        <taxon>Pseudomonadota</taxon>
        <taxon>Alphaproteobacteria</taxon>
        <taxon>Hyphomicrobiales</taxon>
        <taxon>Rhizobiaceae</taxon>
        <taxon>Rhizobium/Agrobacterium group</taxon>
        <taxon>Rhizobium</taxon>
    </lineage>
</organism>
<dbReference type="AlphaFoldDB" id="A0A060IHW9"/>
<sequence length="444" mass="48184">MTDTNKVLWSEGLFLRTQHFQQQDRYTEALIRGALQAGRLQTFGFRSLTLDTAQIEAGRVAVLSARGIFPDGTPFSIPETMDAPVPLTINRDMGSGAVQLALPLEPPGGASFDAAHSEPTGARYKGQIERVRDAVHGGADPEEIEIARPQALLLSPAQMTGGYTAMPVAKVNGLLADGSVAMGENFLPPALTTGAVAFYGQLMQEVITGLDRIADAHGKMVLGGAGRSVENLLVLDLANTARPRLAHMLPQEVFHPAELFLELSGLAGRMATYGSGSRRLTKLPTYDHMAPGPAFAALADTLRSLLLSLRYVEPKSRALPVLKHATNVWKVRVDNPELLTASRIVVRVGCDMSEDALRKIFVDQVTVGAADEFEALWKSRLPGIRLKPLHSQPREIPYDGDRLCLELDQRSEHWESLLRSPGFVIGVSGVLPSEPQVDCYSVNR</sequence>
<keyword evidence="1" id="KW-0614">Plasmid</keyword>
<proteinExistence type="predicted"/>
<gene>
    <name evidence="1" type="ORF">IE4771_PD00627</name>
</gene>
<dbReference type="PANTHER" id="PTHR35566:SF1">
    <property type="entry name" value="TYPE VI SECRETION SYSTEM BASEPLATE COMPONENT TSSK1"/>
    <property type="match status" value="1"/>
</dbReference>